<keyword evidence="3" id="KW-1185">Reference proteome</keyword>
<dbReference type="EMBL" id="JAOVZO020000014">
    <property type="protein sequence ID" value="MDC8012661.1"/>
    <property type="molecule type" value="Genomic_DNA"/>
</dbReference>
<accession>A0A9X3YKK2</accession>
<dbReference type="AlphaFoldDB" id="A0A9X3YKK2"/>
<evidence type="ECO:0000256" key="1">
    <source>
        <dbReference type="SAM" id="Phobius"/>
    </source>
</evidence>
<evidence type="ECO:0000313" key="3">
    <source>
        <dbReference type="Proteomes" id="UP001139971"/>
    </source>
</evidence>
<sequence>MSTESREDELEREWALQERALDAERRCEAPGGDARLQRYRAVARALREPVVPSLPMDFARVVARRAREDAARAGRFEQRFAVALVALLGGAGLFFLLRDGGAALASVPVATNAWVLALAACVGVSTLAQWWGARRYR</sequence>
<dbReference type="RefSeq" id="WP_263545005.1">
    <property type="nucleotide sequence ID" value="NZ_JAOVZO020000014.1"/>
</dbReference>
<comment type="caution">
    <text evidence="2">The sequence shown here is derived from an EMBL/GenBank/DDBJ whole genome shotgun (WGS) entry which is preliminary data.</text>
</comment>
<proteinExistence type="predicted"/>
<name>A0A9X3YKK2_9GAMM</name>
<reference evidence="2" key="1">
    <citation type="submission" date="2023-02" db="EMBL/GenBank/DDBJ databases">
        <title>Tahibacter soli sp. nov. isolated from soil.</title>
        <authorList>
            <person name="Baek J.H."/>
            <person name="Lee J.K."/>
            <person name="Choi D.G."/>
            <person name="Jeon C.O."/>
        </authorList>
    </citation>
    <scope>NUCLEOTIDE SEQUENCE</scope>
    <source>
        <strain evidence="2">BL</strain>
    </source>
</reference>
<organism evidence="2 3">
    <name type="scientific">Tahibacter soli</name>
    <dbReference type="NCBI Taxonomy" id="2983605"/>
    <lineage>
        <taxon>Bacteria</taxon>
        <taxon>Pseudomonadati</taxon>
        <taxon>Pseudomonadota</taxon>
        <taxon>Gammaproteobacteria</taxon>
        <taxon>Lysobacterales</taxon>
        <taxon>Rhodanobacteraceae</taxon>
        <taxon>Tahibacter</taxon>
    </lineage>
</organism>
<keyword evidence="1" id="KW-0472">Membrane</keyword>
<evidence type="ECO:0000313" key="2">
    <source>
        <dbReference type="EMBL" id="MDC8012661.1"/>
    </source>
</evidence>
<dbReference type="Proteomes" id="UP001139971">
    <property type="component" value="Unassembled WGS sequence"/>
</dbReference>
<gene>
    <name evidence="2" type="ORF">OD750_008880</name>
</gene>
<feature type="transmembrane region" description="Helical" evidence="1">
    <location>
        <begin position="109"/>
        <end position="131"/>
    </location>
</feature>
<keyword evidence="1" id="KW-0812">Transmembrane</keyword>
<protein>
    <submittedName>
        <fullName evidence="2">Uncharacterized protein</fullName>
    </submittedName>
</protein>
<feature type="transmembrane region" description="Helical" evidence="1">
    <location>
        <begin position="80"/>
        <end position="97"/>
    </location>
</feature>
<keyword evidence="1" id="KW-1133">Transmembrane helix</keyword>